<keyword evidence="2" id="KW-1185">Reference proteome</keyword>
<dbReference type="RefSeq" id="WP_344081999.1">
    <property type="nucleotide sequence ID" value="NZ_BAAAPO010000015.1"/>
</dbReference>
<evidence type="ECO:0000313" key="1">
    <source>
        <dbReference type="EMBL" id="GAA1786433.1"/>
    </source>
</evidence>
<name>A0ABN2LF03_9MICO</name>
<protein>
    <submittedName>
        <fullName evidence="1">Uncharacterized protein</fullName>
    </submittedName>
</protein>
<dbReference type="EMBL" id="BAAAPO010000015">
    <property type="protein sequence ID" value="GAA1786433.1"/>
    <property type="molecule type" value="Genomic_DNA"/>
</dbReference>
<gene>
    <name evidence="1" type="ORF">GCM10009811_09380</name>
</gene>
<evidence type="ECO:0000313" key="2">
    <source>
        <dbReference type="Proteomes" id="UP001499938"/>
    </source>
</evidence>
<sequence>MNATTIGLSAATGGVTKDMVERAFAEKDVAALPVDAKPIFTALEDEARALIGLSVNDAGDHLGQWSDRLDAVVTATSTICG</sequence>
<accession>A0ABN2LF03</accession>
<proteinExistence type="predicted"/>
<dbReference type="Proteomes" id="UP001499938">
    <property type="component" value="Unassembled WGS sequence"/>
</dbReference>
<organism evidence="1 2">
    <name type="scientific">Nostocoides veronense</name>
    <dbReference type="NCBI Taxonomy" id="330836"/>
    <lineage>
        <taxon>Bacteria</taxon>
        <taxon>Bacillati</taxon>
        <taxon>Actinomycetota</taxon>
        <taxon>Actinomycetes</taxon>
        <taxon>Micrococcales</taxon>
        <taxon>Intrasporangiaceae</taxon>
        <taxon>Nostocoides</taxon>
    </lineage>
</organism>
<comment type="caution">
    <text evidence="1">The sequence shown here is derived from an EMBL/GenBank/DDBJ whole genome shotgun (WGS) entry which is preliminary data.</text>
</comment>
<reference evidence="1 2" key="1">
    <citation type="journal article" date="2019" name="Int. J. Syst. Evol. Microbiol.">
        <title>The Global Catalogue of Microorganisms (GCM) 10K type strain sequencing project: providing services to taxonomists for standard genome sequencing and annotation.</title>
        <authorList>
            <consortium name="The Broad Institute Genomics Platform"/>
            <consortium name="The Broad Institute Genome Sequencing Center for Infectious Disease"/>
            <person name="Wu L."/>
            <person name="Ma J."/>
        </authorList>
    </citation>
    <scope>NUCLEOTIDE SEQUENCE [LARGE SCALE GENOMIC DNA]</scope>
    <source>
        <strain evidence="1 2">JCM 15592</strain>
    </source>
</reference>